<dbReference type="AlphaFoldDB" id="A0A3F3QA51"/>
<evidence type="ECO:0000256" key="1">
    <source>
        <dbReference type="SAM" id="Phobius"/>
    </source>
</evidence>
<gene>
    <name evidence="2" type="ORF">BDQ94DRAFT_120533</name>
</gene>
<proteinExistence type="predicted"/>
<dbReference type="RefSeq" id="XP_026629102.1">
    <property type="nucleotide sequence ID" value="XM_026763752.1"/>
</dbReference>
<name>A0A3F3QA51_9EURO</name>
<sequence>MTRACMRDEYQHGTNLLISFAFFLFFILLHPQPYLFEQDMLTWNGLAGWAIDLFPLLLILLSSS</sequence>
<feature type="transmembrane region" description="Helical" evidence="1">
    <location>
        <begin position="12"/>
        <end position="29"/>
    </location>
</feature>
<dbReference type="GeneID" id="38132108"/>
<keyword evidence="1" id="KW-0812">Transmembrane</keyword>
<evidence type="ECO:0000313" key="3">
    <source>
        <dbReference type="Proteomes" id="UP000253729"/>
    </source>
</evidence>
<keyword evidence="1" id="KW-0472">Membrane</keyword>
<feature type="transmembrane region" description="Helical" evidence="1">
    <location>
        <begin position="41"/>
        <end position="61"/>
    </location>
</feature>
<keyword evidence="1" id="KW-1133">Transmembrane helix</keyword>
<accession>A0A3F3QA51</accession>
<dbReference type="Proteomes" id="UP000253729">
    <property type="component" value="Unassembled WGS sequence"/>
</dbReference>
<protein>
    <submittedName>
        <fullName evidence="2">Uncharacterized protein</fullName>
    </submittedName>
</protein>
<evidence type="ECO:0000313" key="2">
    <source>
        <dbReference type="EMBL" id="RDH36080.1"/>
    </source>
</evidence>
<organism evidence="2 3">
    <name type="scientific">Aspergillus welwitschiae</name>
    <dbReference type="NCBI Taxonomy" id="1341132"/>
    <lineage>
        <taxon>Eukaryota</taxon>
        <taxon>Fungi</taxon>
        <taxon>Dikarya</taxon>
        <taxon>Ascomycota</taxon>
        <taxon>Pezizomycotina</taxon>
        <taxon>Eurotiomycetes</taxon>
        <taxon>Eurotiomycetidae</taxon>
        <taxon>Eurotiales</taxon>
        <taxon>Aspergillaceae</taxon>
        <taxon>Aspergillus</taxon>
        <taxon>Aspergillus subgen. Circumdati</taxon>
    </lineage>
</organism>
<dbReference type="EMBL" id="KZ852038">
    <property type="protein sequence ID" value="RDH36080.1"/>
    <property type="molecule type" value="Genomic_DNA"/>
</dbReference>
<reference evidence="2 3" key="1">
    <citation type="submission" date="2018-07" db="EMBL/GenBank/DDBJ databases">
        <title>The genomes of Aspergillus section Nigri reveals drivers in fungal speciation.</title>
        <authorList>
            <consortium name="DOE Joint Genome Institute"/>
            <person name="Vesth T.C."/>
            <person name="Nybo J."/>
            <person name="Theobald S."/>
            <person name="Brandl J."/>
            <person name="Frisvad J.C."/>
            <person name="Nielsen K.F."/>
            <person name="Lyhne E.K."/>
            <person name="Kogle M.E."/>
            <person name="Kuo A."/>
            <person name="Riley R."/>
            <person name="Clum A."/>
            <person name="Nolan M."/>
            <person name="Lipzen A."/>
            <person name="Salamov A."/>
            <person name="Henrissat B."/>
            <person name="Wiebenga A."/>
            <person name="De vries R.P."/>
            <person name="Grigoriev I.V."/>
            <person name="Mortensen U.H."/>
            <person name="Andersen M.R."/>
            <person name="Baker S.E."/>
        </authorList>
    </citation>
    <scope>NUCLEOTIDE SEQUENCE [LARGE SCALE GENOMIC DNA]</scope>
    <source>
        <strain evidence="2 3">CBS 139.54b</strain>
    </source>
</reference>
<keyword evidence="3" id="KW-1185">Reference proteome</keyword>